<dbReference type="GeneID" id="87106449"/>
<gene>
    <name evidence="1" type="ORF">Theba_0601</name>
</gene>
<protein>
    <submittedName>
        <fullName evidence="1">ATP:corrinoid adenosyltransferase</fullName>
    </submittedName>
</protein>
<sequence length="213" mass="24304">MINVRSYHIVAALFQLGNSSRMKNIHILSMKYNRILKLKEAEMNTGFVQIYTGNGKGKTTAAIGLAVRAALAGERVFIGQFIKGMRYSELSLPNYIENIVIEQFGRECFIIRDPETKDLEVARKGLARSREVISSREFGVVILDEIFIAFHYRLVSSMDIRRLMLSKPKEVELVLTGRNAPAEIIREADLVTEMREIKHYYSKGVLAREGIEY</sequence>
<dbReference type="RefSeq" id="WP_006492245.1">
    <property type="nucleotide sequence ID" value="NC_017934.1"/>
</dbReference>
<dbReference type="STRING" id="660470.Theba_0601"/>
<dbReference type="Pfam" id="PF02572">
    <property type="entry name" value="CobA_CobO_BtuR"/>
    <property type="match status" value="1"/>
</dbReference>
<evidence type="ECO:0000313" key="1">
    <source>
        <dbReference type="EMBL" id="AFK06320.1"/>
    </source>
</evidence>
<dbReference type="NCBIfam" id="NF004637">
    <property type="entry name" value="PRK05986.1"/>
    <property type="match status" value="1"/>
</dbReference>
<dbReference type="GO" id="GO:0008817">
    <property type="term" value="F:corrinoid adenosyltransferase activity"/>
    <property type="evidence" value="ECO:0007669"/>
    <property type="project" value="InterPro"/>
</dbReference>
<dbReference type="PANTHER" id="PTHR46638">
    <property type="entry name" value="CORRINOID ADENOSYLTRANSFERASE"/>
    <property type="match status" value="1"/>
</dbReference>
<reference evidence="1 2" key="1">
    <citation type="journal article" date="2012" name="Genome Biol. Evol.">
        <title>Genome Sequence of the Mesophilic Thermotogales Bacterium Mesotoga prima MesG1.Ag.4.2 Reveals the Largest Thermotogales Genome To Date.</title>
        <authorList>
            <person name="Zhaxybayeva O."/>
            <person name="Swithers K.S."/>
            <person name="Foght J."/>
            <person name="Green A.G."/>
            <person name="Bruce D."/>
            <person name="Detter C."/>
            <person name="Han S."/>
            <person name="Teshima H."/>
            <person name="Han J."/>
            <person name="Woyke T."/>
            <person name="Pitluck S."/>
            <person name="Nolan M."/>
            <person name="Ivanova N."/>
            <person name="Pati A."/>
            <person name="Land M.L."/>
            <person name="Dlutek M."/>
            <person name="Doolittle W.F."/>
            <person name="Noll K.M."/>
            <person name="Nesbo C.L."/>
        </authorList>
    </citation>
    <scope>NUCLEOTIDE SEQUENCE [LARGE SCALE GENOMIC DNA]</scope>
    <source>
        <strain evidence="2">mesG1.Ag.4.2</strain>
    </source>
</reference>
<keyword evidence="2" id="KW-1185">Reference proteome</keyword>
<dbReference type="PANTHER" id="PTHR46638:SF1">
    <property type="entry name" value="CORRINOID ADENOSYLTRANSFERASE"/>
    <property type="match status" value="1"/>
</dbReference>
<dbReference type="Proteomes" id="UP000002881">
    <property type="component" value="Chromosome"/>
</dbReference>
<dbReference type="EMBL" id="CP003532">
    <property type="protein sequence ID" value="AFK06320.1"/>
    <property type="molecule type" value="Genomic_DNA"/>
</dbReference>
<dbReference type="GO" id="GO:0005524">
    <property type="term" value="F:ATP binding"/>
    <property type="evidence" value="ECO:0007669"/>
    <property type="project" value="InterPro"/>
</dbReference>
<dbReference type="AlphaFoldDB" id="I2F317"/>
<name>I2F317_9BACT</name>
<evidence type="ECO:0000313" key="2">
    <source>
        <dbReference type="Proteomes" id="UP000002881"/>
    </source>
</evidence>
<organism evidence="1 2">
    <name type="scientific">Mesotoga prima MesG1.Ag.4.2</name>
    <dbReference type="NCBI Taxonomy" id="660470"/>
    <lineage>
        <taxon>Bacteria</taxon>
        <taxon>Thermotogati</taxon>
        <taxon>Thermotogota</taxon>
        <taxon>Thermotogae</taxon>
        <taxon>Kosmotogales</taxon>
        <taxon>Kosmotogaceae</taxon>
        <taxon>Mesotoga</taxon>
    </lineage>
</organism>
<dbReference type="CDD" id="cd00561">
    <property type="entry name" value="CobA_ACA"/>
    <property type="match status" value="1"/>
</dbReference>
<dbReference type="Gene3D" id="3.40.50.300">
    <property type="entry name" value="P-loop containing nucleotide triphosphate hydrolases"/>
    <property type="match status" value="1"/>
</dbReference>
<dbReference type="SUPFAM" id="SSF52540">
    <property type="entry name" value="P-loop containing nucleoside triphosphate hydrolases"/>
    <property type="match status" value="1"/>
</dbReference>
<dbReference type="GO" id="GO:0009236">
    <property type="term" value="P:cobalamin biosynthetic process"/>
    <property type="evidence" value="ECO:0007669"/>
    <property type="project" value="InterPro"/>
</dbReference>
<dbReference type="eggNOG" id="COG2109">
    <property type="taxonomic scope" value="Bacteria"/>
</dbReference>
<keyword evidence="1" id="KW-0808">Transferase</keyword>
<dbReference type="PIRSF" id="PIRSF015617">
    <property type="entry name" value="Adensltrnsf_CobA"/>
    <property type="match status" value="1"/>
</dbReference>
<proteinExistence type="predicted"/>
<dbReference type="KEGG" id="mpg:Theba_0601"/>
<dbReference type="InterPro" id="IPR003724">
    <property type="entry name" value="CblAdoTrfase_CobA"/>
</dbReference>
<accession>I2F317</accession>
<dbReference type="HOGENOM" id="CLU_088595_2_0_0"/>
<dbReference type="InterPro" id="IPR027417">
    <property type="entry name" value="P-loop_NTPase"/>
</dbReference>